<evidence type="ECO:0000256" key="5">
    <source>
        <dbReference type="SAM" id="MobiDB-lite"/>
    </source>
</evidence>
<dbReference type="InterPro" id="IPR001638">
    <property type="entry name" value="Solute-binding_3/MltF_N"/>
</dbReference>
<dbReference type="EMBL" id="AM849034">
    <property type="protein sequence ID" value="CAQ00393.1"/>
    <property type="molecule type" value="Genomic_DNA"/>
</dbReference>
<feature type="region of interest" description="Disordered" evidence="5">
    <location>
        <begin position="1"/>
        <end position="32"/>
    </location>
</feature>
<dbReference type="Pfam" id="PF00497">
    <property type="entry name" value="SBP_bac_3"/>
    <property type="match status" value="2"/>
</dbReference>
<sequence length="327" mass="34255">MRPWRSAHPDGFRTPRAPHRARSTRTQHPHEAIPLRRSAVTARTPMTLRPRLRPSLALTGLLAAAALGLAGCASGDAGTGSANGTSGTPAAATSLSDVKAKGELVIGTEGTYSPFSFHEGSGSGALTGYDVEVATAVADKLGVKPVFEETQFDGIFAGLEAGRWDVIANQISITDERKTVYDFSEPYTVSPGVIIVKGSDSGISSFADLEGKTTAQSLTSNWNELATQSGAKVEAVEGFAQAVTLLQQGRVDATINDRLTLLDYQKQQGDSDLKVAAETDDPSLSALVFRKGSDDLVAAVDQALADLRADGTLAGISDKYFGADVSQ</sequence>
<dbReference type="GO" id="GO:0015276">
    <property type="term" value="F:ligand-gated monoatomic ion channel activity"/>
    <property type="evidence" value="ECO:0007669"/>
    <property type="project" value="InterPro"/>
</dbReference>
<dbReference type="eggNOG" id="COG0834">
    <property type="taxonomic scope" value="Bacteria"/>
</dbReference>
<dbReference type="SMART" id="SM00079">
    <property type="entry name" value="PBPe"/>
    <property type="match status" value="1"/>
</dbReference>
<dbReference type="PROSITE" id="PS01039">
    <property type="entry name" value="SBP_BACTERIAL_3"/>
    <property type="match status" value="1"/>
</dbReference>
<dbReference type="PANTHER" id="PTHR35936">
    <property type="entry name" value="MEMBRANE-BOUND LYTIC MUREIN TRANSGLYCOSYLASE F"/>
    <property type="match status" value="1"/>
</dbReference>
<comment type="similarity">
    <text evidence="2 4">Belongs to the bacterial solute-binding protein 3 family.</text>
</comment>
<keyword evidence="9" id="KW-1185">Reference proteome</keyword>
<dbReference type="CDD" id="cd13711">
    <property type="entry name" value="PBP2_Ngo0372_TcyA"/>
    <property type="match status" value="1"/>
</dbReference>
<dbReference type="Proteomes" id="UP000001318">
    <property type="component" value="Chromosome"/>
</dbReference>
<protein>
    <submittedName>
        <fullName evidence="8">Extracellular solute-binding transport protein</fullName>
    </submittedName>
</protein>
<dbReference type="PANTHER" id="PTHR35936:SF34">
    <property type="entry name" value="ABC TRANSPORTER EXTRACELLULAR-BINDING PROTEIN YCKB-RELATED"/>
    <property type="match status" value="1"/>
</dbReference>
<evidence type="ECO:0000256" key="1">
    <source>
        <dbReference type="ARBA" id="ARBA00004196"/>
    </source>
</evidence>
<evidence type="ECO:0000256" key="3">
    <source>
        <dbReference type="ARBA" id="ARBA00022729"/>
    </source>
</evidence>
<dbReference type="HOGENOM" id="CLU_019602_18_5_11"/>
<reference evidence="8 9" key="1">
    <citation type="journal article" date="2008" name="J. Bacteriol.">
        <title>Genome of the actinomycete plant pathogen Clavibacter michiganensis subsp. sepedonicus suggests recent niche adaptation.</title>
        <authorList>
            <person name="Bentley S.D."/>
            <person name="Corton C."/>
            <person name="Brown S.E."/>
            <person name="Barron A."/>
            <person name="Clark L."/>
            <person name="Doggett J."/>
            <person name="Harris B."/>
            <person name="Ormond D."/>
            <person name="Quail M.A."/>
            <person name="May G."/>
            <person name="Francis D."/>
            <person name="Knudson D."/>
            <person name="Parkhill J."/>
            <person name="Ishimaru C.A."/>
        </authorList>
    </citation>
    <scope>NUCLEOTIDE SEQUENCE [LARGE SCALE GENOMIC DNA]</scope>
    <source>
        <strain evidence="9">ATCC 33113 / DSM 20744 / JCM 9667 / LMG 2889 / ICMP 2535 / C-1</strain>
    </source>
</reference>
<dbReference type="KEGG" id="cms:CMS0272"/>
<proteinExistence type="inferred from homology"/>
<dbReference type="SMART" id="SM00062">
    <property type="entry name" value="PBPb"/>
    <property type="match status" value="1"/>
</dbReference>
<feature type="domain" description="Solute-binding protein family 3/N-terminal" evidence="6">
    <location>
        <begin position="103"/>
        <end position="324"/>
    </location>
</feature>
<evidence type="ECO:0000256" key="4">
    <source>
        <dbReference type="RuleBase" id="RU003744"/>
    </source>
</evidence>
<feature type="compositionally biased region" description="Basic residues" evidence="5">
    <location>
        <begin position="16"/>
        <end position="27"/>
    </location>
</feature>
<dbReference type="Gene3D" id="3.40.190.10">
    <property type="entry name" value="Periplasmic binding protein-like II"/>
    <property type="match status" value="2"/>
</dbReference>
<evidence type="ECO:0000256" key="2">
    <source>
        <dbReference type="ARBA" id="ARBA00010333"/>
    </source>
</evidence>
<comment type="subcellular location">
    <subcellularLocation>
        <location evidence="1">Cell envelope</location>
    </subcellularLocation>
</comment>
<feature type="domain" description="Ionotropic glutamate receptor C-terminal" evidence="7">
    <location>
        <begin position="103"/>
        <end position="323"/>
    </location>
</feature>
<evidence type="ECO:0000259" key="6">
    <source>
        <dbReference type="SMART" id="SM00062"/>
    </source>
</evidence>
<evidence type="ECO:0000259" key="7">
    <source>
        <dbReference type="SMART" id="SM00079"/>
    </source>
</evidence>
<dbReference type="InterPro" id="IPR018313">
    <property type="entry name" value="SBP_3_CS"/>
</dbReference>
<evidence type="ECO:0000313" key="9">
    <source>
        <dbReference type="Proteomes" id="UP000001318"/>
    </source>
</evidence>
<gene>
    <name evidence="8" type="ordered locus">CMS0272</name>
</gene>
<evidence type="ECO:0000313" key="8">
    <source>
        <dbReference type="EMBL" id="CAQ00393.1"/>
    </source>
</evidence>
<dbReference type="InterPro" id="IPR001320">
    <property type="entry name" value="Iontro_rcpt_C"/>
</dbReference>
<name>B0RB28_CLASE</name>
<keyword evidence="3" id="KW-0732">Signal</keyword>
<dbReference type="GO" id="GO:0016020">
    <property type="term" value="C:membrane"/>
    <property type="evidence" value="ECO:0007669"/>
    <property type="project" value="InterPro"/>
</dbReference>
<organism evidence="8 9">
    <name type="scientific">Clavibacter sepedonicus</name>
    <name type="common">Clavibacter michiganensis subsp. sepedonicus</name>
    <dbReference type="NCBI Taxonomy" id="31964"/>
    <lineage>
        <taxon>Bacteria</taxon>
        <taxon>Bacillati</taxon>
        <taxon>Actinomycetota</taxon>
        <taxon>Actinomycetes</taxon>
        <taxon>Micrococcales</taxon>
        <taxon>Microbacteriaceae</taxon>
        <taxon>Clavibacter</taxon>
    </lineage>
</organism>
<dbReference type="SUPFAM" id="SSF53850">
    <property type="entry name" value="Periplasmic binding protein-like II"/>
    <property type="match status" value="1"/>
</dbReference>
<accession>B0RB28</accession>
<dbReference type="GO" id="GO:0030313">
    <property type="term" value="C:cell envelope"/>
    <property type="evidence" value="ECO:0007669"/>
    <property type="project" value="UniProtKB-SubCell"/>
</dbReference>
<dbReference type="STRING" id="31964.CMS0272"/>
<dbReference type="AlphaFoldDB" id="B0RB28"/>